<reference evidence="2" key="1">
    <citation type="submission" date="2016-06" db="EMBL/GenBank/DDBJ databases">
        <title>Parallel loss of symbiosis genes in relatives of nitrogen-fixing non-legume Parasponia.</title>
        <authorList>
            <person name="Van Velzen R."/>
            <person name="Holmer R."/>
            <person name="Bu F."/>
            <person name="Rutten L."/>
            <person name="Van Zeijl A."/>
            <person name="Liu W."/>
            <person name="Santuari L."/>
            <person name="Cao Q."/>
            <person name="Sharma T."/>
            <person name="Shen D."/>
            <person name="Roswanjaya Y."/>
            <person name="Wardhani T."/>
            <person name="Kalhor M.S."/>
            <person name="Jansen J."/>
            <person name="Van den Hoogen J."/>
            <person name="Gungor B."/>
            <person name="Hartog M."/>
            <person name="Hontelez J."/>
            <person name="Verver J."/>
            <person name="Yang W.-C."/>
            <person name="Schijlen E."/>
            <person name="Repin R."/>
            <person name="Schilthuizen M."/>
            <person name="Schranz E."/>
            <person name="Heidstra R."/>
            <person name="Miyata K."/>
            <person name="Fedorova E."/>
            <person name="Kohlen W."/>
            <person name="Bisseling T."/>
            <person name="Smit S."/>
            <person name="Geurts R."/>
        </authorList>
    </citation>
    <scope>NUCLEOTIDE SEQUENCE [LARGE SCALE GENOMIC DNA]</scope>
    <source>
        <strain evidence="2">cv. WU1-14</strain>
    </source>
</reference>
<organism evidence="1 2">
    <name type="scientific">Parasponia andersonii</name>
    <name type="common">Sponia andersonii</name>
    <dbReference type="NCBI Taxonomy" id="3476"/>
    <lineage>
        <taxon>Eukaryota</taxon>
        <taxon>Viridiplantae</taxon>
        <taxon>Streptophyta</taxon>
        <taxon>Embryophyta</taxon>
        <taxon>Tracheophyta</taxon>
        <taxon>Spermatophyta</taxon>
        <taxon>Magnoliopsida</taxon>
        <taxon>eudicotyledons</taxon>
        <taxon>Gunneridae</taxon>
        <taxon>Pentapetalae</taxon>
        <taxon>rosids</taxon>
        <taxon>fabids</taxon>
        <taxon>Rosales</taxon>
        <taxon>Cannabaceae</taxon>
        <taxon>Parasponia</taxon>
    </lineage>
</organism>
<keyword evidence="2" id="KW-1185">Reference proteome</keyword>
<name>A0A2P5DKL0_PARAD</name>
<dbReference type="Proteomes" id="UP000237105">
    <property type="component" value="Unassembled WGS sequence"/>
</dbReference>
<proteinExistence type="predicted"/>
<sequence length="63" mass="7093">MDPPFPFVVSSPYQGSYFAKQRVEISIKLKKSWGCVSRFGNGFRHVVGVVRISSYSRAIATPR</sequence>
<evidence type="ECO:0000313" key="2">
    <source>
        <dbReference type="Proteomes" id="UP000237105"/>
    </source>
</evidence>
<protein>
    <submittedName>
        <fullName evidence="1">Uncharacterized protein</fullName>
    </submittedName>
</protein>
<comment type="caution">
    <text evidence="1">The sequence shown here is derived from an EMBL/GenBank/DDBJ whole genome shotgun (WGS) entry which is preliminary data.</text>
</comment>
<dbReference type="AlphaFoldDB" id="A0A2P5DKL0"/>
<evidence type="ECO:0000313" key="1">
    <source>
        <dbReference type="EMBL" id="PON73827.1"/>
    </source>
</evidence>
<dbReference type="EMBL" id="JXTB01000031">
    <property type="protein sequence ID" value="PON73827.1"/>
    <property type="molecule type" value="Genomic_DNA"/>
</dbReference>
<accession>A0A2P5DKL0</accession>
<gene>
    <name evidence="1" type="ORF">PanWU01x14_053770</name>
</gene>